<dbReference type="RefSeq" id="XP_036355882.1">
    <property type="nucleotide sequence ID" value="XM_036499989.1"/>
</dbReference>
<keyword evidence="1" id="KW-1185">Reference proteome</keyword>
<dbReference type="AlphaFoldDB" id="A0A7E6EM41"/>
<gene>
    <name evidence="2" type="primary">LOC118761833</name>
</gene>
<dbReference type="KEGG" id="osn:118761833"/>
<evidence type="ECO:0000313" key="1">
    <source>
        <dbReference type="Proteomes" id="UP000515154"/>
    </source>
</evidence>
<name>A0A7E6EM41_9MOLL</name>
<sequence>CTPRSINECYQFTHILRNVLPLPQMYIQEKIPMDQKMALVNIFPKLGENATVIEIQVERENDRVCVPAKLIVVPAACSKLTADSKAKRYCYLRFVESYVTDLNLLIPLDSRDTVEDETHLLRKEASAFHRLWSTLVTFHELLSSLVDFYEKLSTLIFE</sequence>
<protein>
    <submittedName>
        <fullName evidence="2">Uncharacterized protein LOC118761833</fullName>
    </submittedName>
</protein>
<accession>A0A7E6EM41</accession>
<proteinExistence type="predicted"/>
<dbReference type="Proteomes" id="UP000515154">
    <property type="component" value="Unplaced"/>
</dbReference>
<evidence type="ECO:0000313" key="2">
    <source>
        <dbReference type="RefSeq" id="XP_036355882.1"/>
    </source>
</evidence>
<reference evidence="2" key="1">
    <citation type="submission" date="2025-08" db="UniProtKB">
        <authorList>
            <consortium name="RefSeq"/>
        </authorList>
    </citation>
    <scope>IDENTIFICATION</scope>
</reference>
<organism evidence="1 2">
    <name type="scientific">Octopus sinensis</name>
    <name type="common">East Asian common octopus</name>
    <dbReference type="NCBI Taxonomy" id="2607531"/>
    <lineage>
        <taxon>Eukaryota</taxon>
        <taxon>Metazoa</taxon>
        <taxon>Spiralia</taxon>
        <taxon>Lophotrochozoa</taxon>
        <taxon>Mollusca</taxon>
        <taxon>Cephalopoda</taxon>
        <taxon>Coleoidea</taxon>
        <taxon>Octopodiformes</taxon>
        <taxon>Octopoda</taxon>
        <taxon>Incirrata</taxon>
        <taxon>Octopodidae</taxon>
        <taxon>Octopus</taxon>
    </lineage>
</organism>
<feature type="non-terminal residue" evidence="2">
    <location>
        <position position="1"/>
    </location>
</feature>